<keyword evidence="1" id="KW-0812">Transmembrane</keyword>
<dbReference type="GO" id="GO:0042765">
    <property type="term" value="C:GPI-anchor transamidase complex"/>
    <property type="evidence" value="ECO:0007669"/>
    <property type="project" value="InterPro"/>
</dbReference>
<feature type="transmembrane region" description="Helical" evidence="1">
    <location>
        <begin position="556"/>
        <end position="574"/>
    </location>
</feature>
<dbReference type="Pfam" id="PF04114">
    <property type="entry name" value="Gaa1"/>
    <property type="match status" value="1"/>
</dbReference>
<sequence>MATEEKEKPKGGAARSRLIVRLGAFLVSHNLFVSVVCCIAGFIALLLLPVLAKNTYISENALMPGSANPAFSAQDVMEANRFVKDIIDQRTIEGTGIEIPRLVGQHMAGVGAEVYYHKFLPHKNQFHPLHFFSCTPNTVTVQNNSSCASFGVNSVGIIRAPRGDGKEAIVLVTPYNPWKIELSEALSLGLAFSIFSLLSQVSWLAKDVVWLAADSQFGEYTSVSAWLKDYHSPVFFSESRKMNVDVCHESNSHQDRNHITVKGENANAFRRAGTMAAALVLKVLEKKERQERDSLTIYAEASNGQMPNLDLINIVHYLAVHRQGLRVKIATIGSLLNSVWLRSVGEIVQRLCRVAKSLDPRWKYDITSADYVEGSATLASSMYHQAIGVPTGSHGAFRDYQVDAVTLELSPGFSLKNENSQSAFFLRGGRLIEGVIRSVNNLLEKFHQSFFLYFLTAPNKFVSVGVYMIAFALLIAPLPIVAVAPFSGKNEIRLSTDKGNQTPGYTCTDEIEISIGSWKWLHAAKVVFMTHLWAVIVLLLPYFMSQIPYISPTTSMLVWVAVATSALLILYLILGSPYSNDCEWVLLKSVMIAAAFIGLGLMSIINFSTAQIGALIVVPMCLIVRPLKRHKEVALCMRVMLMTCNLVLAVIGFPPTALLILKGLSEGFGRVGIGDFWVWAEFLWIWNSATYLYLLLVHLPCWALYVHILLHP</sequence>
<keyword evidence="1" id="KW-0472">Membrane</keyword>
<organism evidence="2 3">
    <name type="scientific">Elaeis guineensis var. tenera</name>
    <name type="common">Oil palm</name>
    <dbReference type="NCBI Taxonomy" id="51953"/>
    <lineage>
        <taxon>Eukaryota</taxon>
        <taxon>Viridiplantae</taxon>
        <taxon>Streptophyta</taxon>
        <taxon>Embryophyta</taxon>
        <taxon>Tracheophyta</taxon>
        <taxon>Spermatophyta</taxon>
        <taxon>Magnoliopsida</taxon>
        <taxon>Liliopsida</taxon>
        <taxon>Arecaceae</taxon>
        <taxon>Arecoideae</taxon>
        <taxon>Cocoseae</taxon>
        <taxon>Elaeidinae</taxon>
        <taxon>Elaeis</taxon>
    </lineage>
</organism>
<feature type="transmembrane region" description="Helical" evidence="1">
    <location>
        <begin position="526"/>
        <end position="544"/>
    </location>
</feature>
<dbReference type="GO" id="GO:0016255">
    <property type="term" value="P:attachment of GPI anchor to protein"/>
    <property type="evidence" value="ECO:0007669"/>
    <property type="project" value="TreeGrafter"/>
</dbReference>
<dbReference type="PANTHER" id="PTHR13304:SF0">
    <property type="entry name" value="GLYCOSYLPHOSPHATIDYLINOSITOL ANCHOR ATTACHMENT 1 PROTEIN"/>
    <property type="match status" value="1"/>
</dbReference>
<evidence type="ECO:0000313" key="2">
    <source>
        <dbReference type="Proteomes" id="UP000504607"/>
    </source>
</evidence>
<dbReference type="InterPro" id="IPR007246">
    <property type="entry name" value="Gaa1"/>
</dbReference>
<protein>
    <submittedName>
        <fullName evidence="3">Glycosylphosphatidylinositol anchor attachment 1 protein isoform X1</fullName>
    </submittedName>
</protein>
<gene>
    <name evidence="3" type="primary">LOC105034940</name>
</gene>
<evidence type="ECO:0000313" key="3">
    <source>
        <dbReference type="RefSeq" id="XP_010908595.1"/>
    </source>
</evidence>
<dbReference type="PANTHER" id="PTHR13304">
    <property type="entry name" value="GLYCOSYLPHOSPHATIDYLINOSITOL ANCHOR ATTACHMENT 1 PROTEIN"/>
    <property type="match status" value="1"/>
</dbReference>
<feature type="transmembrane region" description="Helical" evidence="1">
    <location>
        <begin position="639"/>
        <end position="661"/>
    </location>
</feature>
<feature type="transmembrane region" description="Helical" evidence="1">
    <location>
        <begin position="464"/>
        <end position="486"/>
    </location>
</feature>
<dbReference type="KEGG" id="egu:105034940"/>
<keyword evidence="2" id="KW-1185">Reference proteome</keyword>
<dbReference type="RefSeq" id="XP_010908595.1">
    <property type="nucleotide sequence ID" value="XM_010910293.3"/>
</dbReference>
<proteinExistence type="predicted"/>
<dbReference type="Proteomes" id="UP000504607">
    <property type="component" value="Unplaced"/>
</dbReference>
<dbReference type="GeneID" id="105034940"/>
<dbReference type="OrthoDB" id="445301at2759"/>
<feature type="transmembrane region" description="Helical" evidence="1">
    <location>
        <begin position="31"/>
        <end position="52"/>
    </location>
</feature>
<reference evidence="3" key="1">
    <citation type="submission" date="2025-08" db="UniProtKB">
        <authorList>
            <consortium name="RefSeq"/>
        </authorList>
    </citation>
    <scope>IDENTIFICATION</scope>
</reference>
<evidence type="ECO:0000256" key="1">
    <source>
        <dbReference type="SAM" id="Phobius"/>
    </source>
</evidence>
<keyword evidence="1" id="KW-1133">Transmembrane helix</keyword>
<feature type="transmembrane region" description="Helical" evidence="1">
    <location>
        <begin position="586"/>
        <end position="605"/>
    </location>
</feature>
<feature type="transmembrane region" description="Helical" evidence="1">
    <location>
        <begin position="611"/>
        <end position="627"/>
    </location>
</feature>
<dbReference type="PIRSF" id="PIRSF036762">
    <property type="entry name" value="GAA1"/>
    <property type="match status" value="1"/>
</dbReference>
<dbReference type="InParanoid" id="A0A6I9QG39"/>
<feature type="transmembrane region" description="Helical" evidence="1">
    <location>
        <begin position="691"/>
        <end position="710"/>
    </location>
</feature>
<accession>A0A6I9QG39</accession>
<dbReference type="AlphaFoldDB" id="A0A6I9QG39"/>
<name>A0A6I9QG39_ELAGV</name>